<dbReference type="InterPro" id="IPR035906">
    <property type="entry name" value="MetI-like_sf"/>
</dbReference>
<protein>
    <submittedName>
        <fullName evidence="9">Sugar ABC transporter permease</fullName>
    </submittedName>
</protein>
<dbReference type="InterPro" id="IPR050809">
    <property type="entry name" value="UgpAE/MalFG_permease"/>
</dbReference>
<dbReference type="RefSeq" id="WP_163875335.1">
    <property type="nucleotide sequence ID" value="NZ_BORU01000001.1"/>
</dbReference>
<evidence type="ECO:0000256" key="5">
    <source>
        <dbReference type="ARBA" id="ARBA00022989"/>
    </source>
</evidence>
<organism evidence="9 10">
    <name type="scientific">Paenibacillus cineris</name>
    <dbReference type="NCBI Taxonomy" id="237530"/>
    <lineage>
        <taxon>Bacteria</taxon>
        <taxon>Bacillati</taxon>
        <taxon>Bacillota</taxon>
        <taxon>Bacilli</taxon>
        <taxon>Bacillales</taxon>
        <taxon>Paenibacillaceae</taxon>
        <taxon>Paenibacillus</taxon>
    </lineage>
</organism>
<comment type="subcellular location">
    <subcellularLocation>
        <location evidence="1 7">Cell membrane</location>
        <topology evidence="1 7">Multi-pass membrane protein</topology>
    </subcellularLocation>
</comment>
<evidence type="ECO:0000256" key="4">
    <source>
        <dbReference type="ARBA" id="ARBA00022692"/>
    </source>
</evidence>
<reference evidence="9 10" key="1">
    <citation type="submission" date="2021-03" db="EMBL/GenBank/DDBJ databases">
        <title>Antimicrobial resistance genes in bacteria isolated from Japanese honey, and their potential for conferring macrolide and lincosamide resistance in the American foulbrood pathogen Paenibacillus larvae.</title>
        <authorList>
            <person name="Okamoto M."/>
            <person name="Kumagai M."/>
            <person name="Kanamori H."/>
            <person name="Takamatsu D."/>
        </authorList>
    </citation>
    <scope>NUCLEOTIDE SEQUENCE [LARGE SCALE GENOMIC DNA]</scope>
    <source>
        <strain evidence="9 10">J21TS7</strain>
    </source>
</reference>
<comment type="caution">
    <text evidence="9">The sequence shown here is derived from an EMBL/GenBank/DDBJ whole genome shotgun (WGS) entry which is preliminary data.</text>
</comment>
<feature type="transmembrane region" description="Helical" evidence="7">
    <location>
        <begin position="171"/>
        <end position="193"/>
    </location>
</feature>
<gene>
    <name evidence="9" type="ORF">J21TS7_28780</name>
</gene>
<feature type="transmembrane region" description="Helical" evidence="7">
    <location>
        <begin position="80"/>
        <end position="102"/>
    </location>
</feature>
<comment type="similarity">
    <text evidence="7">Belongs to the binding-protein-dependent transport system permease family.</text>
</comment>
<keyword evidence="6 7" id="KW-0472">Membrane</keyword>
<dbReference type="EMBL" id="BORU01000001">
    <property type="protein sequence ID" value="GIO54560.1"/>
    <property type="molecule type" value="Genomic_DNA"/>
</dbReference>
<dbReference type="Gene3D" id="1.10.3720.10">
    <property type="entry name" value="MetI-like"/>
    <property type="match status" value="1"/>
</dbReference>
<keyword evidence="10" id="KW-1185">Reference proteome</keyword>
<evidence type="ECO:0000256" key="3">
    <source>
        <dbReference type="ARBA" id="ARBA00022475"/>
    </source>
</evidence>
<evidence type="ECO:0000256" key="7">
    <source>
        <dbReference type="RuleBase" id="RU363032"/>
    </source>
</evidence>
<dbReference type="CDD" id="cd06261">
    <property type="entry name" value="TM_PBP2"/>
    <property type="match status" value="1"/>
</dbReference>
<dbReference type="InterPro" id="IPR000515">
    <property type="entry name" value="MetI-like"/>
</dbReference>
<keyword evidence="5 7" id="KW-1133">Transmembrane helix</keyword>
<sequence length="304" mass="34633">MKLKTLKELRKGWQLYALFLLPLLYIIIFKYVPMYGAQIAFKEFNVTKGITGSPWVGFGQFERFFRSHEFWRLLKNTLSISFYTLLASFPFPIALALGLNYVRNRRFKNTVQMVTYAPYFISLVVLVGLLLQFLDPRTGMINTVLGWAGLGPYHFMAKASWFQSIYVWSNVWQNTGFSCIIYLAALSGIDPALHEAAVMDGATKVQRMRHIDLPGIMPIAVILLILNTGQMMETGFEKILLMQNSLNLRSSEVIDTYVYKVGLVSQAMNFSYATAIGLFKSVIGFILLLVVNQTAKKLKQESLW</sequence>
<feature type="transmembrane region" description="Helical" evidence="7">
    <location>
        <begin position="12"/>
        <end position="32"/>
    </location>
</feature>
<feature type="transmembrane region" description="Helical" evidence="7">
    <location>
        <begin position="213"/>
        <end position="232"/>
    </location>
</feature>
<feature type="transmembrane region" description="Helical" evidence="7">
    <location>
        <begin position="270"/>
        <end position="291"/>
    </location>
</feature>
<evidence type="ECO:0000256" key="2">
    <source>
        <dbReference type="ARBA" id="ARBA00022448"/>
    </source>
</evidence>
<accession>A0ABQ4LE17</accession>
<feature type="transmembrane region" description="Helical" evidence="7">
    <location>
        <begin position="114"/>
        <end position="134"/>
    </location>
</feature>
<dbReference type="Proteomes" id="UP000676601">
    <property type="component" value="Unassembled WGS sequence"/>
</dbReference>
<keyword evidence="3" id="KW-1003">Cell membrane</keyword>
<dbReference type="SUPFAM" id="SSF161098">
    <property type="entry name" value="MetI-like"/>
    <property type="match status" value="1"/>
</dbReference>
<evidence type="ECO:0000259" key="8">
    <source>
        <dbReference type="PROSITE" id="PS50928"/>
    </source>
</evidence>
<evidence type="ECO:0000256" key="6">
    <source>
        <dbReference type="ARBA" id="ARBA00023136"/>
    </source>
</evidence>
<name>A0ABQ4LE17_9BACL</name>
<evidence type="ECO:0000313" key="9">
    <source>
        <dbReference type="EMBL" id="GIO54560.1"/>
    </source>
</evidence>
<feature type="domain" description="ABC transmembrane type-1" evidence="8">
    <location>
        <begin position="74"/>
        <end position="291"/>
    </location>
</feature>
<dbReference type="PROSITE" id="PS50928">
    <property type="entry name" value="ABC_TM1"/>
    <property type="match status" value="1"/>
</dbReference>
<keyword evidence="4 7" id="KW-0812">Transmembrane</keyword>
<keyword evidence="2 7" id="KW-0813">Transport</keyword>
<evidence type="ECO:0000256" key="1">
    <source>
        <dbReference type="ARBA" id="ARBA00004651"/>
    </source>
</evidence>
<proteinExistence type="inferred from homology"/>
<dbReference type="PANTHER" id="PTHR43227">
    <property type="entry name" value="BLL4140 PROTEIN"/>
    <property type="match status" value="1"/>
</dbReference>
<evidence type="ECO:0000313" key="10">
    <source>
        <dbReference type="Proteomes" id="UP000676601"/>
    </source>
</evidence>
<dbReference type="PANTHER" id="PTHR43227:SF11">
    <property type="entry name" value="BLL4140 PROTEIN"/>
    <property type="match status" value="1"/>
</dbReference>
<dbReference type="Pfam" id="PF00528">
    <property type="entry name" value="BPD_transp_1"/>
    <property type="match status" value="1"/>
</dbReference>